<dbReference type="AlphaFoldDB" id="A0A6G1HJN2"/>
<evidence type="ECO:0000313" key="2">
    <source>
        <dbReference type="EMBL" id="KAF2396069.1"/>
    </source>
</evidence>
<feature type="region of interest" description="Disordered" evidence="1">
    <location>
        <begin position="1"/>
        <end position="40"/>
    </location>
</feature>
<accession>A0A6G1HJN2</accession>
<evidence type="ECO:0000313" key="3">
    <source>
        <dbReference type="Proteomes" id="UP000799640"/>
    </source>
</evidence>
<organism evidence="2 3">
    <name type="scientific">Trichodelitschia bisporula</name>
    <dbReference type="NCBI Taxonomy" id="703511"/>
    <lineage>
        <taxon>Eukaryota</taxon>
        <taxon>Fungi</taxon>
        <taxon>Dikarya</taxon>
        <taxon>Ascomycota</taxon>
        <taxon>Pezizomycotina</taxon>
        <taxon>Dothideomycetes</taxon>
        <taxon>Dothideomycetes incertae sedis</taxon>
        <taxon>Phaeotrichales</taxon>
        <taxon>Phaeotrichaceae</taxon>
        <taxon>Trichodelitschia</taxon>
    </lineage>
</organism>
<proteinExistence type="predicted"/>
<dbReference type="EMBL" id="ML996709">
    <property type="protein sequence ID" value="KAF2396069.1"/>
    <property type="molecule type" value="Genomic_DNA"/>
</dbReference>
<protein>
    <submittedName>
        <fullName evidence="2">Uncharacterized protein</fullName>
    </submittedName>
</protein>
<dbReference type="Proteomes" id="UP000799640">
    <property type="component" value="Unassembled WGS sequence"/>
</dbReference>
<keyword evidence="3" id="KW-1185">Reference proteome</keyword>
<reference evidence="2" key="1">
    <citation type="journal article" date="2020" name="Stud. Mycol.">
        <title>101 Dothideomycetes genomes: a test case for predicting lifestyles and emergence of pathogens.</title>
        <authorList>
            <person name="Haridas S."/>
            <person name="Albert R."/>
            <person name="Binder M."/>
            <person name="Bloem J."/>
            <person name="Labutti K."/>
            <person name="Salamov A."/>
            <person name="Andreopoulos B."/>
            <person name="Baker S."/>
            <person name="Barry K."/>
            <person name="Bills G."/>
            <person name="Bluhm B."/>
            <person name="Cannon C."/>
            <person name="Castanera R."/>
            <person name="Culley D."/>
            <person name="Daum C."/>
            <person name="Ezra D."/>
            <person name="Gonzalez J."/>
            <person name="Henrissat B."/>
            <person name="Kuo A."/>
            <person name="Liang C."/>
            <person name="Lipzen A."/>
            <person name="Lutzoni F."/>
            <person name="Magnuson J."/>
            <person name="Mondo S."/>
            <person name="Nolan M."/>
            <person name="Ohm R."/>
            <person name="Pangilinan J."/>
            <person name="Park H.-J."/>
            <person name="Ramirez L."/>
            <person name="Alfaro M."/>
            <person name="Sun H."/>
            <person name="Tritt A."/>
            <person name="Yoshinaga Y."/>
            <person name="Zwiers L.-H."/>
            <person name="Turgeon B."/>
            <person name="Goodwin S."/>
            <person name="Spatafora J."/>
            <person name="Crous P."/>
            <person name="Grigoriev I."/>
        </authorList>
    </citation>
    <scope>NUCLEOTIDE SEQUENCE</scope>
    <source>
        <strain evidence="2">CBS 262.69</strain>
    </source>
</reference>
<name>A0A6G1HJN2_9PEZI</name>
<sequence>MSTPFSTARPMPKVTTPTTMSKGTASGFSTPSNAVSPTPAAMPAPEKIFAIVEKPMNVAPASPASGTTRKTIVKIISSFSFFSSFSAFSAVSFTLCIASNASMAINVGRDSTSATSAASPTYMPVLISKMAASIAFCKFVTSMLSNTTFGFGTCQLSLSLGRFISVSANFVLMLLPVPTSSTICMFVTTVPNSIQSSGMPVAFISAWKKPARSSSLVIAEEMFQALA</sequence>
<gene>
    <name evidence="2" type="ORF">EJ06DRAFT_254943</name>
</gene>
<feature type="compositionally biased region" description="Polar residues" evidence="1">
    <location>
        <begin position="15"/>
        <end position="36"/>
    </location>
</feature>
<evidence type="ECO:0000256" key="1">
    <source>
        <dbReference type="SAM" id="MobiDB-lite"/>
    </source>
</evidence>